<dbReference type="Proteomes" id="UP000438429">
    <property type="component" value="Unassembled WGS sequence"/>
</dbReference>
<sequence>MQLGPPSPTQLCVLILRVHLRLTHVNKQESKESLQIQLYYDDVETTNPLGSKTKIHKMGAVYFTLRNLPPECNSSLAHIHLCVLFNSIDRETYGLGKILEPLLEDIRVLENCGIEVEVNGQTQKLRGTLSILTADNLAIHPLCGYVESFSANKFLQFCLIDKQETQSVFDEDNVVKCNGENYEQHVWFCDPSSTGVKGNSTVCNISM</sequence>
<dbReference type="AlphaFoldDB" id="A0A6A4THX3"/>
<name>A0A6A4THX3_SCOMX</name>
<proteinExistence type="predicted"/>
<gene>
    <name evidence="1" type="ORF">F2P81_004003</name>
</gene>
<reference evidence="1 2" key="1">
    <citation type="submission" date="2019-06" db="EMBL/GenBank/DDBJ databases">
        <title>Draft genomes of female and male turbot (Scophthalmus maximus).</title>
        <authorList>
            <person name="Xu H."/>
            <person name="Xu X.-W."/>
            <person name="Shao C."/>
            <person name="Chen S."/>
        </authorList>
    </citation>
    <scope>NUCLEOTIDE SEQUENCE [LARGE SCALE GENOMIC DNA]</scope>
    <source>
        <strain evidence="1">Ysfricsl-2016a</strain>
        <tissue evidence="1">Blood</tissue>
    </source>
</reference>
<comment type="caution">
    <text evidence="1">The sequence shown here is derived from an EMBL/GenBank/DDBJ whole genome shotgun (WGS) entry which is preliminary data.</text>
</comment>
<organism evidence="1 2">
    <name type="scientific">Scophthalmus maximus</name>
    <name type="common">Turbot</name>
    <name type="synonym">Psetta maxima</name>
    <dbReference type="NCBI Taxonomy" id="52904"/>
    <lineage>
        <taxon>Eukaryota</taxon>
        <taxon>Metazoa</taxon>
        <taxon>Chordata</taxon>
        <taxon>Craniata</taxon>
        <taxon>Vertebrata</taxon>
        <taxon>Euteleostomi</taxon>
        <taxon>Actinopterygii</taxon>
        <taxon>Neopterygii</taxon>
        <taxon>Teleostei</taxon>
        <taxon>Neoteleostei</taxon>
        <taxon>Acanthomorphata</taxon>
        <taxon>Carangaria</taxon>
        <taxon>Pleuronectiformes</taxon>
        <taxon>Pleuronectoidei</taxon>
        <taxon>Scophthalmidae</taxon>
        <taxon>Scophthalmus</taxon>
    </lineage>
</organism>
<accession>A0A6A4THX3</accession>
<evidence type="ECO:0000313" key="2">
    <source>
        <dbReference type="Proteomes" id="UP000438429"/>
    </source>
</evidence>
<evidence type="ECO:0000313" key="1">
    <source>
        <dbReference type="EMBL" id="KAF0044845.1"/>
    </source>
</evidence>
<dbReference type="EMBL" id="VEVO01000003">
    <property type="protein sequence ID" value="KAF0044845.1"/>
    <property type="molecule type" value="Genomic_DNA"/>
</dbReference>
<protein>
    <submittedName>
        <fullName evidence="1">Uncharacterized protein</fullName>
    </submittedName>
</protein>